<name>A0ACC3SDN6_9PEZI</name>
<protein>
    <submittedName>
        <fullName evidence="1">Uncharacterized protein</fullName>
    </submittedName>
</protein>
<organism evidence="1 2">
    <name type="scientific">Zalaria obscura</name>
    <dbReference type="NCBI Taxonomy" id="2024903"/>
    <lineage>
        <taxon>Eukaryota</taxon>
        <taxon>Fungi</taxon>
        <taxon>Dikarya</taxon>
        <taxon>Ascomycota</taxon>
        <taxon>Pezizomycotina</taxon>
        <taxon>Dothideomycetes</taxon>
        <taxon>Dothideomycetidae</taxon>
        <taxon>Dothideales</taxon>
        <taxon>Zalariaceae</taxon>
        <taxon>Zalaria</taxon>
    </lineage>
</organism>
<proteinExistence type="predicted"/>
<dbReference type="Proteomes" id="UP001320706">
    <property type="component" value="Unassembled WGS sequence"/>
</dbReference>
<accession>A0ACC3SDN6</accession>
<keyword evidence="2" id="KW-1185">Reference proteome</keyword>
<comment type="caution">
    <text evidence="1">The sequence shown here is derived from an EMBL/GenBank/DDBJ whole genome shotgun (WGS) entry which is preliminary data.</text>
</comment>
<sequence length="138" mass="15212">MSFSAVFPHTLDVETVIRTSVTMSFLESSSNYTCRRKSYPCVPDNNVDPGIAGIGVIIAFLGTAVFSSSAIIFGYITDSLPKVRTNQVDALVIDSVWTTLSPVVTIFQKALERSPWLMRTGKAPEDETDDKKRWKASC</sequence>
<gene>
    <name evidence="1" type="ORF">M8818_004673</name>
</gene>
<evidence type="ECO:0000313" key="2">
    <source>
        <dbReference type="Proteomes" id="UP001320706"/>
    </source>
</evidence>
<dbReference type="EMBL" id="JAMKPW020000022">
    <property type="protein sequence ID" value="KAK8206838.1"/>
    <property type="molecule type" value="Genomic_DNA"/>
</dbReference>
<evidence type="ECO:0000313" key="1">
    <source>
        <dbReference type="EMBL" id="KAK8206838.1"/>
    </source>
</evidence>
<reference evidence="1" key="1">
    <citation type="submission" date="2024-02" db="EMBL/GenBank/DDBJ databases">
        <title>Metagenome Assembled Genome of Zalaria obscura JY119.</title>
        <authorList>
            <person name="Vighnesh L."/>
            <person name="Jagadeeshwari U."/>
            <person name="Venkata Ramana C."/>
            <person name="Sasikala C."/>
        </authorList>
    </citation>
    <scope>NUCLEOTIDE SEQUENCE</scope>
    <source>
        <strain evidence="1">JY119</strain>
    </source>
</reference>